<dbReference type="AlphaFoldDB" id="A0A0N7ZBN2"/>
<dbReference type="Gene3D" id="2.30.42.10">
    <property type="match status" value="1"/>
</dbReference>
<organism evidence="4">
    <name type="scientific">Scylla olivacea</name>
    <name type="common">Orange mud crab</name>
    <name type="synonym">Cancer olivacea</name>
    <dbReference type="NCBI Taxonomy" id="85551"/>
    <lineage>
        <taxon>Eukaryota</taxon>
        <taxon>Metazoa</taxon>
        <taxon>Ecdysozoa</taxon>
        <taxon>Arthropoda</taxon>
        <taxon>Crustacea</taxon>
        <taxon>Multicrustacea</taxon>
        <taxon>Malacostraca</taxon>
        <taxon>Eumalacostraca</taxon>
        <taxon>Eucarida</taxon>
        <taxon>Decapoda</taxon>
        <taxon>Pleocyemata</taxon>
        <taxon>Brachyura</taxon>
        <taxon>Eubrachyura</taxon>
        <taxon>Portunoidea</taxon>
        <taxon>Portunidae</taxon>
        <taxon>Portuninae</taxon>
        <taxon>Scylla</taxon>
    </lineage>
</organism>
<dbReference type="GO" id="GO:0072659">
    <property type="term" value="P:protein localization to plasma membrane"/>
    <property type="evidence" value="ECO:0007669"/>
    <property type="project" value="TreeGrafter"/>
</dbReference>
<evidence type="ECO:0000256" key="2">
    <source>
        <dbReference type="SAM" id="MobiDB-lite"/>
    </source>
</evidence>
<accession>A0A0N7ZBN2</accession>
<dbReference type="InterPro" id="IPR051067">
    <property type="entry name" value="NHER"/>
</dbReference>
<dbReference type="PROSITE" id="PS50106">
    <property type="entry name" value="PDZ"/>
    <property type="match status" value="1"/>
</dbReference>
<dbReference type="SUPFAM" id="SSF50156">
    <property type="entry name" value="PDZ domain-like"/>
    <property type="match status" value="1"/>
</dbReference>
<evidence type="ECO:0000256" key="1">
    <source>
        <dbReference type="ARBA" id="ARBA00022737"/>
    </source>
</evidence>
<dbReference type="InterPro" id="IPR001478">
    <property type="entry name" value="PDZ"/>
</dbReference>
<dbReference type="EMBL" id="GDRN01080866">
    <property type="protein sequence ID" value="JAI62120.1"/>
    <property type="molecule type" value="Transcribed_RNA"/>
</dbReference>
<reference evidence="4" key="1">
    <citation type="submission" date="2015-09" db="EMBL/GenBank/DDBJ databases">
        <title>Scylla olivacea transcriptome.</title>
        <authorList>
            <person name="Ikhwanuddin M."/>
        </authorList>
    </citation>
    <scope>NUCLEOTIDE SEQUENCE</scope>
</reference>
<sequence length="273" mass="29527">MSSLPSDAPAPRLCIIVKWPYFEGYGFNLHAEKSKPGQYIGKVDENSPAEKAGLLEDDRIIEVNGVNIANENHKQVVQRIKAVPNETRLLVVDPAADRYYKNRNIVVRGSQDNVITRSSVLEEKAPPTPETQTVSPPTSVSNGHHEEIDNRSVSSAASSSAASEASTQPQSPMSTSPTPPPSLESAPEPVRSSPQATLNSTAATTTTTTKTSITNNASPKSQPVSNNNTYNSSGLNLNMSAAEMRAMLARKKKADPRKETVDLKTKYEIIQNM</sequence>
<feature type="compositionally biased region" description="Polar residues" evidence="2">
    <location>
        <begin position="219"/>
        <end position="233"/>
    </location>
</feature>
<dbReference type="PANTHER" id="PTHR14191">
    <property type="entry name" value="PDZ DOMAIN CONTAINING PROTEIN"/>
    <property type="match status" value="1"/>
</dbReference>
<evidence type="ECO:0000259" key="3">
    <source>
        <dbReference type="PROSITE" id="PS50106"/>
    </source>
</evidence>
<protein>
    <recommendedName>
        <fullName evidence="3">PDZ domain-containing protein</fullName>
    </recommendedName>
</protein>
<feature type="compositionally biased region" description="Low complexity" evidence="2">
    <location>
        <begin position="196"/>
        <end position="218"/>
    </location>
</feature>
<dbReference type="SMART" id="SM00228">
    <property type="entry name" value="PDZ"/>
    <property type="match status" value="1"/>
</dbReference>
<dbReference type="Pfam" id="PF00595">
    <property type="entry name" value="PDZ"/>
    <property type="match status" value="1"/>
</dbReference>
<dbReference type="GO" id="GO:0016324">
    <property type="term" value="C:apical plasma membrane"/>
    <property type="evidence" value="ECO:0007669"/>
    <property type="project" value="TreeGrafter"/>
</dbReference>
<keyword evidence="1" id="KW-0677">Repeat</keyword>
<feature type="compositionally biased region" description="Low complexity" evidence="2">
    <location>
        <begin position="152"/>
        <end position="176"/>
    </location>
</feature>
<dbReference type="PANTHER" id="PTHR14191:SF28">
    <property type="entry name" value="GH04176P-RELATED"/>
    <property type="match status" value="1"/>
</dbReference>
<dbReference type="GO" id="GO:0043495">
    <property type="term" value="F:protein-membrane adaptor activity"/>
    <property type="evidence" value="ECO:0007669"/>
    <property type="project" value="TreeGrafter"/>
</dbReference>
<dbReference type="CDD" id="cd06768">
    <property type="entry name" value="PDZ_NHERF-like"/>
    <property type="match status" value="1"/>
</dbReference>
<evidence type="ECO:0000313" key="4">
    <source>
        <dbReference type="EMBL" id="JAI62120.1"/>
    </source>
</evidence>
<dbReference type="InterPro" id="IPR036034">
    <property type="entry name" value="PDZ_sf"/>
</dbReference>
<feature type="region of interest" description="Disordered" evidence="2">
    <location>
        <begin position="117"/>
        <end position="233"/>
    </location>
</feature>
<feature type="compositionally biased region" description="Polar residues" evidence="2">
    <location>
        <begin position="130"/>
        <end position="142"/>
    </location>
</feature>
<proteinExistence type="predicted"/>
<feature type="domain" description="PDZ" evidence="3">
    <location>
        <begin position="25"/>
        <end position="95"/>
    </location>
</feature>
<name>A0A0N7ZBN2_SCYOL</name>